<sequence>MRLNLNQLSTHLAQGLAPLYVVAGEEPLLMQEALDAIRAAARKAGFSEREVLDAERGFNWQQLADSCASMSLFATQRIVELNLPSGAPGVEGSKMLQQLIPQLSRDTLFILQSGPIEWRSRQGGWYQALENAGGALYFEPMKPAEFPGWLAGRAKAAGLQIDADAMKLLVERTEGNLLAAAQDLEKLKLLFPGQAIGLEQLEQAVADSARYEAFDLNSRALAGDGAGAVRSLERLREEGVAALEILGALVWSLRQLSKASLAFARTRDANAACYDAGIQKARMEPYIKALPRSRPGEIMEWLRLCARIDQGVKTGQEAAAWEDLLTLVLNISGSRKTEVV</sequence>
<name>A0A2S5TM38_9GAMM</name>
<evidence type="ECO:0000256" key="1">
    <source>
        <dbReference type="ARBA" id="ARBA00012417"/>
    </source>
</evidence>
<dbReference type="GO" id="GO:0009360">
    <property type="term" value="C:DNA polymerase III complex"/>
    <property type="evidence" value="ECO:0007669"/>
    <property type="project" value="UniProtKB-UniRule"/>
</dbReference>
<keyword evidence="12" id="KW-1185">Reference proteome</keyword>
<dbReference type="RefSeq" id="WP_104229020.1">
    <property type="nucleotide sequence ID" value="NZ_PSNW01000001.1"/>
</dbReference>
<keyword evidence="5" id="KW-0235">DNA replication</keyword>
<reference evidence="11 12" key="1">
    <citation type="submission" date="2018-02" db="EMBL/GenBank/DDBJ databases">
        <title>Genome sequencing of Solimonas sp. HR-BB.</title>
        <authorList>
            <person name="Lee Y."/>
            <person name="Jeon C.O."/>
        </authorList>
    </citation>
    <scope>NUCLEOTIDE SEQUENCE [LARGE SCALE GENOMIC DNA]</scope>
    <source>
        <strain evidence="11 12">HR-BB</strain>
    </source>
</reference>
<comment type="caution">
    <text evidence="11">The sequence shown here is derived from an EMBL/GenBank/DDBJ whole genome shotgun (WGS) entry which is preliminary data.</text>
</comment>
<evidence type="ECO:0000256" key="9">
    <source>
        <dbReference type="NCBIfam" id="TIGR01128"/>
    </source>
</evidence>
<dbReference type="AlphaFoldDB" id="A0A2S5TM38"/>
<dbReference type="Gene3D" id="1.20.272.10">
    <property type="match status" value="1"/>
</dbReference>
<protein>
    <recommendedName>
        <fullName evidence="2 9">DNA polymerase III subunit delta</fullName>
        <ecNumber evidence="1 9">2.7.7.7</ecNumber>
    </recommendedName>
</protein>
<evidence type="ECO:0000256" key="8">
    <source>
        <dbReference type="ARBA" id="ARBA00049244"/>
    </source>
</evidence>
<evidence type="ECO:0000256" key="4">
    <source>
        <dbReference type="ARBA" id="ARBA00022695"/>
    </source>
</evidence>
<dbReference type="OrthoDB" id="9770982at2"/>
<keyword evidence="4" id="KW-0548">Nucleotidyltransferase</keyword>
<dbReference type="InterPro" id="IPR027417">
    <property type="entry name" value="P-loop_NTPase"/>
</dbReference>
<dbReference type="GO" id="GO:0003887">
    <property type="term" value="F:DNA-directed DNA polymerase activity"/>
    <property type="evidence" value="ECO:0007669"/>
    <property type="project" value="UniProtKB-UniRule"/>
</dbReference>
<evidence type="ECO:0000256" key="2">
    <source>
        <dbReference type="ARBA" id="ARBA00017703"/>
    </source>
</evidence>
<dbReference type="GO" id="GO:0006261">
    <property type="term" value="P:DNA-templated DNA replication"/>
    <property type="evidence" value="ECO:0007669"/>
    <property type="project" value="TreeGrafter"/>
</dbReference>
<evidence type="ECO:0000256" key="7">
    <source>
        <dbReference type="ARBA" id="ARBA00034754"/>
    </source>
</evidence>
<dbReference type="InterPro" id="IPR005790">
    <property type="entry name" value="DNA_polIII_delta"/>
</dbReference>
<dbReference type="InterPro" id="IPR010372">
    <property type="entry name" value="DNA_pol3_delta_N"/>
</dbReference>
<evidence type="ECO:0000259" key="10">
    <source>
        <dbReference type="Pfam" id="PF06144"/>
    </source>
</evidence>
<dbReference type="SUPFAM" id="SSF48019">
    <property type="entry name" value="post-AAA+ oligomerization domain-like"/>
    <property type="match status" value="1"/>
</dbReference>
<dbReference type="GO" id="GO:0003677">
    <property type="term" value="F:DNA binding"/>
    <property type="evidence" value="ECO:0007669"/>
    <property type="project" value="InterPro"/>
</dbReference>
<gene>
    <name evidence="11" type="primary">holA</name>
    <name evidence="11" type="ORF">C3942_03525</name>
</gene>
<feature type="domain" description="DNA polymerase III delta N-terminal" evidence="10">
    <location>
        <begin position="20"/>
        <end position="131"/>
    </location>
</feature>
<dbReference type="Gene3D" id="3.40.50.300">
    <property type="entry name" value="P-loop containing nucleotide triphosphate hydrolases"/>
    <property type="match status" value="1"/>
</dbReference>
<comment type="catalytic activity">
    <reaction evidence="8">
        <text>DNA(n) + a 2'-deoxyribonucleoside 5'-triphosphate = DNA(n+1) + diphosphate</text>
        <dbReference type="Rhea" id="RHEA:22508"/>
        <dbReference type="Rhea" id="RHEA-COMP:17339"/>
        <dbReference type="Rhea" id="RHEA-COMP:17340"/>
        <dbReference type="ChEBI" id="CHEBI:33019"/>
        <dbReference type="ChEBI" id="CHEBI:61560"/>
        <dbReference type="ChEBI" id="CHEBI:173112"/>
        <dbReference type="EC" id="2.7.7.7"/>
    </reaction>
</comment>
<dbReference type="Proteomes" id="UP000238220">
    <property type="component" value="Unassembled WGS sequence"/>
</dbReference>
<evidence type="ECO:0000256" key="3">
    <source>
        <dbReference type="ARBA" id="ARBA00022679"/>
    </source>
</evidence>
<dbReference type="InterPro" id="IPR008921">
    <property type="entry name" value="DNA_pol3_clamp-load_cplx_C"/>
</dbReference>
<evidence type="ECO:0000256" key="5">
    <source>
        <dbReference type="ARBA" id="ARBA00022705"/>
    </source>
</evidence>
<dbReference type="Gene3D" id="1.10.8.60">
    <property type="match status" value="1"/>
</dbReference>
<dbReference type="PANTHER" id="PTHR34388">
    <property type="entry name" value="DNA POLYMERASE III SUBUNIT DELTA"/>
    <property type="match status" value="1"/>
</dbReference>
<dbReference type="PANTHER" id="PTHR34388:SF1">
    <property type="entry name" value="DNA POLYMERASE III SUBUNIT DELTA"/>
    <property type="match status" value="1"/>
</dbReference>
<dbReference type="EC" id="2.7.7.7" evidence="1 9"/>
<organism evidence="11 12">
    <name type="scientific">Solimonas fluminis</name>
    <dbReference type="NCBI Taxonomy" id="2086571"/>
    <lineage>
        <taxon>Bacteria</taxon>
        <taxon>Pseudomonadati</taxon>
        <taxon>Pseudomonadota</taxon>
        <taxon>Gammaproteobacteria</taxon>
        <taxon>Nevskiales</taxon>
        <taxon>Nevskiaceae</taxon>
        <taxon>Solimonas</taxon>
    </lineage>
</organism>
<keyword evidence="6" id="KW-0239">DNA-directed DNA polymerase</keyword>
<dbReference type="EMBL" id="PSNW01000001">
    <property type="protein sequence ID" value="PPE76056.1"/>
    <property type="molecule type" value="Genomic_DNA"/>
</dbReference>
<dbReference type="Pfam" id="PF06144">
    <property type="entry name" value="DNA_pol3_delta"/>
    <property type="match status" value="1"/>
</dbReference>
<evidence type="ECO:0000313" key="11">
    <source>
        <dbReference type="EMBL" id="PPE76056.1"/>
    </source>
</evidence>
<dbReference type="CDD" id="cd18138">
    <property type="entry name" value="HLD_clamp_pol_III_delta"/>
    <property type="match status" value="1"/>
</dbReference>
<proteinExistence type="inferred from homology"/>
<evidence type="ECO:0000256" key="6">
    <source>
        <dbReference type="ARBA" id="ARBA00022932"/>
    </source>
</evidence>
<evidence type="ECO:0000313" key="12">
    <source>
        <dbReference type="Proteomes" id="UP000238220"/>
    </source>
</evidence>
<dbReference type="NCBIfam" id="TIGR01128">
    <property type="entry name" value="holA"/>
    <property type="match status" value="1"/>
</dbReference>
<comment type="similarity">
    <text evidence="7">Belongs to the DNA polymerase HolA subunit family.</text>
</comment>
<dbReference type="SUPFAM" id="SSF52540">
    <property type="entry name" value="P-loop containing nucleoside triphosphate hydrolases"/>
    <property type="match status" value="1"/>
</dbReference>
<accession>A0A2S5TM38</accession>
<keyword evidence="3" id="KW-0808">Transferase</keyword>